<dbReference type="GO" id="GO:0015179">
    <property type="term" value="F:L-amino acid transmembrane transporter activity"/>
    <property type="evidence" value="ECO:0007669"/>
    <property type="project" value="TreeGrafter"/>
</dbReference>
<reference evidence="19" key="1">
    <citation type="submission" date="2020-12" db="UniProtKB">
        <authorList>
            <consortium name="WormBaseParasite"/>
        </authorList>
    </citation>
    <scope>IDENTIFICATION</scope>
    <source>
        <strain evidence="19">MHco3</strain>
    </source>
</reference>
<evidence type="ECO:0000259" key="17">
    <source>
        <dbReference type="Pfam" id="PF01490"/>
    </source>
</evidence>
<keyword evidence="5" id="KW-0479">Metal-binding</keyword>
<dbReference type="InterPro" id="IPR013057">
    <property type="entry name" value="AA_transpt_TM"/>
</dbReference>
<dbReference type="WBParaSite" id="HCON_00114780-00001">
    <property type="protein sequence ID" value="HCON_00114780-00001"/>
    <property type="gene ID" value="HCON_00114780"/>
</dbReference>
<accession>A0A7I4YL44</accession>
<feature type="transmembrane region" description="Helical" evidence="16">
    <location>
        <begin position="499"/>
        <end position="521"/>
    </location>
</feature>
<feature type="transmembrane region" description="Helical" evidence="16">
    <location>
        <begin position="468"/>
        <end position="493"/>
    </location>
</feature>
<evidence type="ECO:0000256" key="5">
    <source>
        <dbReference type="ARBA" id="ARBA00022723"/>
    </source>
</evidence>
<evidence type="ECO:0000256" key="6">
    <source>
        <dbReference type="ARBA" id="ARBA00022753"/>
    </source>
</evidence>
<keyword evidence="9" id="KW-0915">Sodium</keyword>
<keyword evidence="8 16" id="KW-1133">Transmembrane helix</keyword>
<evidence type="ECO:0000256" key="8">
    <source>
        <dbReference type="ARBA" id="ARBA00022989"/>
    </source>
</evidence>
<evidence type="ECO:0000256" key="15">
    <source>
        <dbReference type="SAM" id="MobiDB-lite"/>
    </source>
</evidence>
<dbReference type="GO" id="GO:0031902">
    <property type="term" value="C:late endosome membrane"/>
    <property type="evidence" value="ECO:0007669"/>
    <property type="project" value="UniProtKB-SubCell"/>
</dbReference>
<evidence type="ECO:0000256" key="10">
    <source>
        <dbReference type="ARBA" id="ARBA00023136"/>
    </source>
</evidence>
<evidence type="ECO:0000256" key="4">
    <source>
        <dbReference type="ARBA" id="ARBA00022692"/>
    </source>
</evidence>
<evidence type="ECO:0000313" key="19">
    <source>
        <dbReference type="WBParaSite" id="HCON_00114780-00001"/>
    </source>
</evidence>
<feature type="transmembrane region" description="Helical" evidence="16">
    <location>
        <begin position="140"/>
        <end position="159"/>
    </location>
</feature>
<dbReference type="GO" id="GO:0005765">
    <property type="term" value="C:lysosomal membrane"/>
    <property type="evidence" value="ECO:0007669"/>
    <property type="project" value="UniProtKB-SubCell"/>
</dbReference>
<evidence type="ECO:0000256" key="16">
    <source>
        <dbReference type="SAM" id="Phobius"/>
    </source>
</evidence>
<feature type="domain" description="Amino acid transporter transmembrane" evidence="17">
    <location>
        <begin position="110"/>
        <end position="225"/>
    </location>
</feature>
<keyword evidence="4 16" id="KW-0812">Transmembrane</keyword>
<dbReference type="GO" id="GO:0046872">
    <property type="term" value="F:metal ion binding"/>
    <property type="evidence" value="ECO:0007669"/>
    <property type="project" value="UniProtKB-KW"/>
</dbReference>
<evidence type="ECO:0000313" key="18">
    <source>
        <dbReference type="Proteomes" id="UP000025227"/>
    </source>
</evidence>
<protein>
    <submittedName>
        <fullName evidence="19">Sodium-coupled neutral amino acid transporter 9 homolog</fullName>
    </submittedName>
</protein>
<feature type="compositionally biased region" description="Polar residues" evidence="15">
    <location>
        <begin position="16"/>
        <end position="26"/>
    </location>
</feature>
<keyword evidence="7" id="KW-0029">Amino-acid transport</keyword>
<feature type="transmembrane region" description="Helical" evidence="16">
    <location>
        <begin position="432"/>
        <end position="456"/>
    </location>
</feature>
<feature type="transmembrane region" description="Helical" evidence="16">
    <location>
        <begin position="390"/>
        <end position="412"/>
    </location>
</feature>
<dbReference type="PANTHER" id="PTHR22950:SF244">
    <property type="entry name" value="NEUTRAL AMINO ACID TRANSPORTER 9"/>
    <property type="match status" value="1"/>
</dbReference>
<keyword evidence="18" id="KW-1185">Reference proteome</keyword>
<organism evidence="18 19">
    <name type="scientific">Haemonchus contortus</name>
    <name type="common">Barber pole worm</name>
    <dbReference type="NCBI Taxonomy" id="6289"/>
    <lineage>
        <taxon>Eukaryota</taxon>
        <taxon>Metazoa</taxon>
        <taxon>Ecdysozoa</taxon>
        <taxon>Nematoda</taxon>
        <taxon>Chromadorea</taxon>
        <taxon>Rhabditida</taxon>
        <taxon>Rhabditina</taxon>
        <taxon>Rhabditomorpha</taxon>
        <taxon>Strongyloidea</taxon>
        <taxon>Trichostrongylidae</taxon>
        <taxon>Haemonchus</taxon>
    </lineage>
</organism>
<dbReference type="AlphaFoldDB" id="A0A7I4YL44"/>
<evidence type="ECO:0000256" key="2">
    <source>
        <dbReference type="ARBA" id="ARBA00004155"/>
    </source>
</evidence>
<dbReference type="PANTHER" id="PTHR22950">
    <property type="entry name" value="AMINO ACID TRANSPORTER"/>
    <property type="match status" value="1"/>
</dbReference>
<dbReference type="OMA" id="HWFTPTE"/>
<feature type="domain" description="Amino acid transporter transmembrane" evidence="17">
    <location>
        <begin position="307"/>
        <end position="550"/>
    </location>
</feature>
<comment type="similarity">
    <text evidence="14">Belongs to the amino acid/polyamine transporter 2 family. SLC38A9 subfamily.</text>
</comment>
<feature type="transmembrane region" description="Helical" evidence="16">
    <location>
        <begin position="536"/>
        <end position="554"/>
    </location>
</feature>
<feature type="transmembrane region" description="Helical" evidence="16">
    <location>
        <begin position="282"/>
        <end position="301"/>
    </location>
</feature>
<keyword evidence="12" id="KW-0325">Glycoprotein</keyword>
<keyword evidence="10 16" id="KW-0472">Membrane</keyword>
<evidence type="ECO:0000256" key="7">
    <source>
        <dbReference type="ARBA" id="ARBA00022970"/>
    </source>
</evidence>
<evidence type="ECO:0000256" key="12">
    <source>
        <dbReference type="ARBA" id="ARBA00023180"/>
    </source>
</evidence>
<evidence type="ECO:0000256" key="11">
    <source>
        <dbReference type="ARBA" id="ARBA00023157"/>
    </source>
</evidence>
<proteinExistence type="inferred from homology"/>
<feature type="transmembrane region" description="Helical" evidence="16">
    <location>
        <begin position="308"/>
        <end position="326"/>
    </location>
</feature>
<evidence type="ECO:0000256" key="14">
    <source>
        <dbReference type="ARBA" id="ARBA00038442"/>
    </source>
</evidence>
<dbReference type="Pfam" id="PF01490">
    <property type="entry name" value="Aa_trans"/>
    <property type="match status" value="2"/>
</dbReference>
<sequence>MSSYDVIGSDDDEPLVTSSHSLAGTSPSTVLSRIRQPYMFTGGLGLSREGSLVSLHSEDDFRDHNMALRYRLYNRLDPGGQQLRMPDHVIPSEYFSILPFEDMKDRSGKQSSLVTIFSLWNTMMGTSLLAMPWALQQAGLFFGLFLMLSLAMLCFYTAFRVVDSPQGITGGMDPIMMEFSDVCRHFLGKFGEYLAVIFSVIVLLGGIMVYWVLMSNFLYYTGTVVYESLQPNSSTIPIMENKTFTCDVYCPTERASPLLGLEREYIKLAESWSRQSWDFDSLWQLQGTVPVYLAIITLPLINFKSPTFFTKFNVLGTLSVFYLLIFTGSKLLECGMNMNFSDPNSIHYAAAFSWRFPALTGTLTLSFFIHNAVLTILRNQKNPENNARDLSIGYLLAALCYVFIGFTFYAGFPVQRTCISDNFLNNFGAGDILSSTARLFLLFQMITVLPLLMFLIRSQLFYAFTGKTWPGLGPVVLLNCCIISIAVAVAILYPKVGSILRYVGSLSGLVYVFALPCLVYMRKLHVEGRLTPRKRFIHSAIIAIGTLNFIAQFVI</sequence>
<feature type="region of interest" description="Disordered" evidence="15">
    <location>
        <begin position="1"/>
        <end position="26"/>
    </location>
</feature>
<keyword evidence="13" id="KW-0458">Lysosome</keyword>
<feature type="transmembrane region" description="Helical" evidence="16">
    <location>
        <begin position="113"/>
        <end position="134"/>
    </location>
</feature>
<evidence type="ECO:0000256" key="13">
    <source>
        <dbReference type="ARBA" id="ARBA00023228"/>
    </source>
</evidence>
<evidence type="ECO:0000256" key="9">
    <source>
        <dbReference type="ARBA" id="ARBA00023053"/>
    </source>
</evidence>
<keyword evidence="11" id="KW-1015">Disulfide bond</keyword>
<evidence type="ECO:0000256" key="1">
    <source>
        <dbReference type="ARBA" id="ARBA00004107"/>
    </source>
</evidence>
<comment type="subcellular location">
    <subcellularLocation>
        <location evidence="1">Late endosome membrane</location>
        <topology evidence="1">Multi-pass membrane protein</topology>
    </subcellularLocation>
    <subcellularLocation>
        <location evidence="2">Lysosome membrane</location>
        <topology evidence="2">Multi-pass membrane protein</topology>
    </subcellularLocation>
</comment>
<dbReference type="OrthoDB" id="294730at2759"/>
<dbReference type="Proteomes" id="UP000025227">
    <property type="component" value="Unplaced"/>
</dbReference>
<keyword evidence="6" id="KW-0967">Endosome</keyword>
<feature type="transmembrane region" description="Helical" evidence="16">
    <location>
        <begin position="346"/>
        <end position="369"/>
    </location>
</feature>
<name>A0A7I4YL44_HAECO</name>
<keyword evidence="3" id="KW-0813">Transport</keyword>
<evidence type="ECO:0000256" key="3">
    <source>
        <dbReference type="ARBA" id="ARBA00022448"/>
    </source>
</evidence>
<feature type="transmembrane region" description="Helical" evidence="16">
    <location>
        <begin position="193"/>
        <end position="213"/>
    </location>
</feature>